<accession>A0ABS7AJ49</accession>
<organism evidence="3 4">
    <name type="scientific">Clostridium weizhouense</name>
    <dbReference type="NCBI Taxonomy" id="2859781"/>
    <lineage>
        <taxon>Bacteria</taxon>
        <taxon>Bacillati</taxon>
        <taxon>Bacillota</taxon>
        <taxon>Clostridia</taxon>
        <taxon>Eubacteriales</taxon>
        <taxon>Clostridiaceae</taxon>
        <taxon>Clostridium</taxon>
    </lineage>
</organism>
<dbReference type="EMBL" id="JAHXPT010000001">
    <property type="protein sequence ID" value="MBW6408689.1"/>
    <property type="molecule type" value="Genomic_DNA"/>
</dbReference>
<evidence type="ECO:0000256" key="1">
    <source>
        <dbReference type="SAM" id="SignalP"/>
    </source>
</evidence>
<dbReference type="Pfam" id="PF17118">
    <property type="entry name" value="DUF5105"/>
    <property type="match status" value="2"/>
</dbReference>
<dbReference type="InterPro" id="IPR031343">
    <property type="entry name" value="DUF5105"/>
</dbReference>
<sequence length="403" mass="45671">MKKKRIISFFTLIVLCFLFSGCFDNNAAKTSAERYCSLIFKSDLDNTQKLGISESEKDDLVNKFKDKIKEQLKHNLLLMGYSASDDQLNLVSDGYKEALSKITYNVKQISKSGDEAEVEISTNHFDIKEIDEKAAMDALDETEDMRFTIGYEENKKFSEIYLNKLAEGLKNVEVSSEQSKNTFKFKKENNHWIPDDSDNFGYKLVKLATNNKNPDLNINEESISPEESAKVFWDLVIKSDSTSIEKIGYSKAFGERIIKTMNKSELESLKKEFKQSGVSPSDDQIQGIVDALRSAISQNSVDFEVVSKTDTTAEVKISATSINLDSIVNDVSNETRNQIISSRMTDKQKAVELYCRNLVDSIKNVQVGSTKSEQIFNFSKIADMWMPTNVEKFFESIGKLNIQ</sequence>
<feature type="domain" description="DUF5105" evidence="2">
    <location>
        <begin position="39"/>
        <end position="205"/>
    </location>
</feature>
<dbReference type="Proteomes" id="UP001519921">
    <property type="component" value="Unassembled WGS sequence"/>
</dbReference>
<protein>
    <submittedName>
        <fullName evidence="3">DUF5105 domain-containing protein</fullName>
    </submittedName>
</protein>
<keyword evidence="1" id="KW-0732">Signal</keyword>
<name>A0ABS7AJ49_9CLOT</name>
<keyword evidence="4" id="KW-1185">Reference proteome</keyword>
<evidence type="ECO:0000313" key="3">
    <source>
        <dbReference type="EMBL" id="MBW6408689.1"/>
    </source>
</evidence>
<feature type="signal peptide" evidence="1">
    <location>
        <begin position="1"/>
        <end position="27"/>
    </location>
</feature>
<feature type="domain" description="DUF5105" evidence="2">
    <location>
        <begin position="252"/>
        <end position="380"/>
    </location>
</feature>
<evidence type="ECO:0000313" key="4">
    <source>
        <dbReference type="Proteomes" id="UP001519921"/>
    </source>
</evidence>
<dbReference type="RefSeq" id="WP_219777749.1">
    <property type="nucleotide sequence ID" value="NZ_JAHXPT010000001.1"/>
</dbReference>
<dbReference type="PROSITE" id="PS51257">
    <property type="entry name" value="PROKAR_LIPOPROTEIN"/>
    <property type="match status" value="1"/>
</dbReference>
<proteinExistence type="predicted"/>
<gene>
    <name evidence="3" type="ORF">KYD98_01120</name>
</gene>
<reference evidence="3 4" key="1">
    <citation type="submission" date="2021-07" db="EMBL/GenBank/DDBJ databases">
        <title>Clostridium weizhouense sp. nov., an anaerobic bacterium isolated from activated sludge of Petroleum wastewater.</title>
        <authorList>
            <person name="Li Q."/>
        </authorList>
    </citation>
    <scope>NUCLEOTIDE SEQUENCE [LARGE SCALE GENOMIC DNA]</scope>
    <source>
        <strain evidence="3 4">YB-6</strain>
    </source>
</reference>
<evidence type="ECO:0000259" key="2">
    <source>
        <dbReference type="Pfam" id="PF17118"/>
    </source>
</evidence>
<comment type="caution">
    <text evidence="3">The sequence shown here is derived from an EMBL/GenBank/DDBJ whole genome shotgun (WGS) entry which is preliminary data.</text>
</comment>
<feature type="chain" id="PRO_5045993678" evidence="1">
    <location>
        <begin position="28"/>
        <end position="403"/>
    </location>
</feature>